<dbReference type="EMBL" id="JACLYY010000009">
    <property type="protein sequence ID" value="MBM6738526.1"/>
    <property type="molecule type" value="Genomic_DNA"/>
</dbReference>
<reference evidence="2 3" key="1">
    <citation type="journal article" date="2021" name="Sci. Rep.">
        <title>The distribution of antibiotic resistance genes in chicken gut microbiota commensals.</title>
        <authorList>
            <person name="Juricova H."/>
            <person name="Matiasovicova J."/>
            <person name="Kubasova T."/>
            <person name="Cejkova D."/>
            <person name="Rychlik I."/>
        </authorList>
    </citation>
    <scope>NUCLEOTIDE SEQUENCE [LARGE SCALE GENOMIC DNA]</scope>
    <source>
        <strain evidence="2 3">An773</strain>
    </source>
</reference>
<evidence type="ECO:0000313" key="2">
    <source>
        <dbReference type="EMBL" id="MBM6738526.1"/>
    </source>
</evidence>
<evidence type="ECO:0000259" key="1">
    <source>
        <dbReference type="Pfam" id="PF21758"/>
    </source>
</evidence>
<sequence length="117" mass="12761">MEEKVIERELSFAKLTIKFTKVGKDYHILLQGGDSSHIGCTVLALPRPSLKGDGRPGSTASVINVTGHKDEYLCRYLAEKMAASRNATVVCTGGFHVDGITEEQIGEVQRAVEEIEI</sequence>
<evidence type="ECO:0000313" key="3">
    <source>
        <dbReference type="Proteomes" id="UP000716906"/>
    </source>
</evidence>
<name>A0ABS2EA61_9FIRM</name>
<protein>
    <recommendedName>
        <fullName evidence="1">Prenylated flavin chaperone LpdD-like domain-containing protein</fullName>
    </recommendedName>
</protein>
<dbReference type="RefSeq" id="WP_191493934.1">
    <property type="nucleotide sequence ID" value="NZ_JACLYY010000009.1"/>
</dbReference>
<dbReference type="Proteomes" id="UP000716906">
    <property type="component" value="Unassembled WGS sequence"/>
</dbReference>
<gene>
    <name evidence="2" type="ORF">H7U36_10515</name>
</gene>
<dbReference type="InterPro" id="IPR048844">
    <property type="entry name" value="LpdD_chaperone-like"/>
</dbReference>
<proteinExistence type="predicted"/>
<organism evidence="2 3">
    <name type="scientific">Faecalicatena fissicatena</name>
    <dbReference type="NCBI Taxonomy" id="290055"/>
    <lineage>
        <taxon>Bacteria</taxon>
        <taxon>Bacillati</taxon>
        <taxon>Bacillota</taxon>
        <taxon>Clostridia</taxon>
        <taxon>Lachnospirales</taxon>
        <taxon>Lachnospiraceae</taxon>
        <taxon>Faecalicatena</taxon>
    </lineage>
</organism>
<accession>A0ABS2EA61</accession>
<dbReference type="Pfam" id="PF21758">
    <property type="entry name" value="PAC_bac"/>
    <property type="match status" value="1"/>
</dbReference>
<comment type="caution">
    <text evidence="2">The sequence shown here is derived from an EMBL/GenBank/DDBJ whole genome shotgun (WGS) entry which is preliminary data.</text>
</comment>
<keyword evidence="3" id="KW-1185">Reference proteome</keyword>
<feature type="domain" description="Prenylated flavin chaperone LpdD-like" evidence="1">
    <location>
        <begin position="14"/>
        <end position="114"/>
    </location>
</feature>